<dbReference type="RefSeq" id="YP_001256975.1">
    <property type="nucleotide sequence ID" value="NC_009503.1"/>
</dbReference>
<dbReference type="Proteomes" id="UP000202782">
    <property type="component" value="Segment"/>
</dbReference>
<dbReference type="KEGG" id="vg:5184130"/>
<keyword evidence="3" id="KW-1185">Reference proteome</keyword>
<evidence type="ECO:0000256" key="1">
    <source>
        <dbReference type="SAM" id="Phobius"/>
    </source>
</evidence>
<proteinExistence type="predicted"/>
<feature type="transmembrane region" description="Helical" evidence="1">
    <location>
        <begin position="553"/>
        <end position="574"/>
    </location>
</feature>
<keyword evidence="1" id="KW-1133">Transmembrane helix</keyword>
<dbReference type="GeneID" id="5184130"/>
<keyword evidence="1" id="KW-0812">Transmembrane</keyword>
<dbReference type="Pfam" id="PF12259">
    <property type="entry name" value="Baculo_F"/>
    <property type="match status" value="1"/>
</dbReference>
<gene>
    <name evidence="2" type="primary">efp</name>
    <name evidence="2" type="ORF">SlGVgp024</name>
</gene>
<organism evidence="2 3">
    <name type="scientific">Spodoptera litura granulovirus</name>
    <dbReference type="NCBI Taxonomy" id="359919"/>
    <lineage>
        <taxon>Viruses</taxon>
        <taxon>Viruses incertae sedis</taxon>
        <taxon>Naldaviricetes</taxon>
        <taxon>Lefavirales</taxon>
        <taxon>Baculoviridae</taxon>
        <taxon>Betabaculovirus</taxon>
        <taxon>Betabaculovirus spliturae</taxon>
    </lineage>
</organism>
<dbReference type="OrthoDB" id="3109at10239"/>
<sequence length="585" mass="68222">MHLLSTYKCLYYYFTNKMFITLLIIFFALSRAEYVEVDTFVSPGGLHYEYNNKLIYAVNTWNFVLNVNFTVLKERIDDMYLLLNANLTIDDTCKEYGYDRRLNYYLTTKIPNLYQTHDSIGFLLIHKRINSKVRVKRNLFNGAFNFVGRFDKYLFGVMDDYDAQVLYELVKSDNSTKIRVKSIATQTLKLAESMDSIRHKVSEMEPVSCYHIQRRLDYIHDNLEEVEFNYNKIIEGIYMALNDKQASPFIVHPDLILLEMKGVSDNFDDGETEWVIEPKSSNMHYIMSLVQCHVFLVNENEIMFVVQSPRIYKTKFELYKILSIPNCNKDHVCKFLTPRSEYVAFDDATNKTFVRLNDISACKQIQEYTVCYGSFKIDLIKKTTDCDVKLFFNNTVSNCDVRAGKFYSEIFQNLNQYNRWLYMVQKPTALKLNCGNGMYDKSVLINGTGVVTLKQYCKVKTGKSILITRHSSNDDERVPKIIVSFNFTPFYLPETNNAILIKNLDFDTLSSVKTSLQNIITSNDKEIKVIEDDNSNSNWYLHLISDYTVDIKIISYVIIFILISAVIVYVKPLICCRQTISRSVF</sequence>
<name>A5IZM6_9BBAC</name>
<reference evidence="2 3" key="1">
    <citation type="journal article" date="2008" name="J. Microbiol.">
        <title>Molecular and phylogenetic characterization of Spodoptera litura granulovirus.</title>
        <authorList>
            <person name="Wang Y."/>
            <person name="Choi J.Y."/>
            <person name="Roh J.Y."/>
            <person name="Woo S.D."/>
            <person name="Jin B.R."/>
            <person name="Je Y.H."/>
        </authorList>
    </citation>
    <scope>NUCLEOTIDE SEQUENCE [LARGE SCALE GENOMIC DNA]</scope>
    <source>
        <strain evidence="2">SlGV-K1</strain>
    </source>
</reference>
<dbReference type="InterPro" id="IPR022048">
    <property type="entry name" value="Envelope_fusion-like"/>
</dbReference>
<protein>
    <submittedName>
        <fullName evidence="2">Efp</fullName>
    </submittedName>
</protein>
<dbReference type="EMBL" id="DQ288858">
    <property type="protein sequence ID" value="ABQ51967.1"/>
    <property type="molecule type" value="Genomic_DNA"/>
</dbReference>
<keyword evidence="1" id="KW-0472">Membrane</keyword>
<accession>A5IZM6</accession>
<evidence type="ECO:0000313" key="2">
    <source>
        <dbReference type="EMBL" id="ABQ51967.1"/>
    </source>
</evidence>
<evidence type="ECO:0000313" key="3">
    <source>
        <dbReference type="Proteomes" id="UP000202782"/>
    </source>
</evidence>